<feature type="transmembrane region" description="Helical" evidence="2">
    <location>
        <begin position="168"/>
        <end position="185"/>
    </location>
</feature>
<keyword evidence="2" id="KW-1133">Transmembrane helix</keyword>
<evidence type="ECO:0000256" key="1">
    <source>
        <dbReference type="SAM" id="MobiDB-lite"/>
    </source>
</evidence>
<evidence type="ECO:0000313" key="4">
    <source>
        <dbReference type="Proteomes" id="UP001396334"/>
    </source>
</evidence>
<organism evidence="3 4">
    <name type="scientific">Hibiscus sabdariffa</name>
    <name type="common">roselle</name>
    <dbReference type="NCBI Taxonomy" id="183260"/>
    <lineage>
        <taxon>Eukaryota</taxon>
        <taxon>Viridiplantae</taxon>
        <taxon>Streptophyta</taxon>
        <taxon>Embryophyta</taxon>
        <taxon>Tracheophyta</taxon>
        <taxon>Spermatophyta</taxon>
        <taxon>Magnoliopsida</taxon>
        <taxon>eudicotyledons</taxon>
        <taxon>Gunneridae</taxon>
        <taxon>Pentapetalae</taxon>
        <taxon>rosids</taxon>
        <taxon>malvids</taxon>
        <taxon>Malvales</taxon>
        <taxon>Malvaceae</taxon>
        <taxon>Malvoideae</taxon>
        <taxon>Hibiscus</taxon>
    </lineage>
</organism>
<accession>A0ABR2R2B6</accession>
<gene>
    <name evidence="3" type="ORF">V6N11_050925</name>
</gene>
<proteinExistence type="predicted"/>
<protein>
    <submittedName>
        <fullName evidence="3">Uncharacterized protein</fullName>
    </submittedName>
</protein>
<keyword evidence="2" id="KW-0472">Membrane</keyword>
<feature type="compositionally biased region" description="Polar residues" evidence="1">
    <location>
        <begin position="446"/>
        <end position="462"/>
    </location>
</feature>
<evidence type="ECO:0000313" key="3">
    <source>
        <dbReference type="EMBL" id="KAK9007092.1"/>
    </source>
</evidence>
<keyword evidence="2" id="KW-0812">Transmembrane</keyword>
<name>A0ABR2R2B6_9ROSI</name>
<feature type="region of interest" description="Disordered" evidence="1">
    <location>
        <begin position="416"/>
        <end position="480"/>
    </location>
</feature>
<reference evidence="3 4" key="1">
    <citation type="journal article" date="2024" name="G3 (Bethesda)">
        <title>Genome assembly of Hibiscus sabdariffa L. provides insights into metabolisms of medicinal natural products.</title>
        <authorList>
            <person name="Kim T."/>
        </authorList>
    </citation>
    <scope>NUCLEOTIDE SEQUENCE [LARGE SCALE GENOMIC DNA]</scope>
    <source>
        <strain evidence="3">TK-2024</strain>
        <tissue evidence="3">Old leaves</tissue>
    </source>
</reference>
<feature type="transmembrane region" description="Helical" evidence="2">
    <location>
        <begin position="50"/>
        <end position="72"/>
    </location>
</feature>
<sequence>MCLLLWHVLWRYEALIWSVASVMWAARAWLPGCPWSSYCFIDAGCSVAGRYGGFLTLVSTAGPLVGFLTRIFRQGFPTRSLDSLLFWALVCALDNFLIHPFAEAFLRIVMPSWLRFCGLFHLFSTYCGMRALLCTHACHGALHRPLWPRPCVVCKASASHRDLSPTRVWWVLIGLCAALVPWHAMRVSFGFWMRYHAALALWCVVGVPDLALTGAPRPNCGSPLSLLAPSVASSPPASVSAATALVPAPTASVGPVIYVAPSVSSCDATVSAPLPTHTARDSVHVACDNEAPYDPMLHRDVSDAMEDSLEVPNDCTLFADLDGMVQFAGLDPVHDVVDEVADALIRDVASSILGHVSASPAISATVVTTVAACYSPLPSASQPAPTCARRLSMPPIPEQDDFEAWYAVQVQAASQAPSPQPLSVGLSSRRAPPRPNKCAASHSDPSKANRSRPATRTSQAGMSSSNNSSAEAVRQPRRDQ</sequence>
<feature type="transmembrane region" description="Helical" evidence="2">
    <location>
        <begin position="12"/>
        <end position="30"/>
    </location>
</feature>
<comment type="caution">
    <text evidence="3">The sequence shown here is derived from an EMBL/GenBank/DDBJ whole genome shotgun (WGS) entry which is preliminary data.</text>
</comment>
<evidence type="ECO:0000256" key="2">
    <source>
        <dbReference type="SAM" id="Phobius"/>
    </source>
</evidence>
<feature type="transmembrane region" description="Helical" evidence="2">
    <location>
        <begin position="84"/>
        <end position="102"/>
    </location>
</feature>
<dbReference type="Proteomes" id="UP001396334">
    <property type="component" value="Unassembled WGS sequence"/>
</dbReference>
<dbReference type="EMBL" id="JBBPBN010000027">
    <property type="protein sequence ID" value="KAK9007092.1"/>
    <property type="molecule type" value="Genomic_DNA"/>
</dbReference>
<keyword evidence="4" id="KW-1185">Reference proteome</keyword>